<organism evidence="3 5">
    <name type="scientific">Camelina sativa</name>
    <name type="common">False flax</name>
    <name type="synonym">Myagrum sativum</name>
    <dbReference type="NCBI Taxonomy" id="90675"/>
    <lineage>
        <taxon>Eukaryota</taxon>
        <taxon>Viridiplantae</taxon>
        <taxon>Streptophyta</taxon>
        <taxon>Embryophyta</taxon>
        <taxon>Tracheophyta</taxon>
        <taxon>Spermatophyta</taxon>
        <taxon>Magnoliopsida</taxon>
        <taxon>eudicotyledons</taxon>
        <taxon>Gunneridae</taxon>
        <taxon>Pentapetalae</taxon>
        <taxon>rosids</taxon>
        <taxon>malvids</taxon>
        <taxon>Brassicales</taxon>
        <taxon>Brassicaceae</taxon>
        <taxon>Camelineae</taxon>
        <taxon>Camelina</taxon>
    </lineage>
</organism>
<name>A0ABM0TFT0_CAMSA</name>
<evidence type="ECO:0000313" key="6">
    <source>
        <dbReference type="RefSeq" id="XP_010476029.1"/>
    </source>
</evidence>
<protein>
    <submittedName>
        <fullName evidence="4 5">Uncharacterized protein LOC104710813</fullName>
    </submittedName>
    <submittedName>
        <fullName evidence="6 7">Uncharacterized protein LOC104755363</fullName>
    </submittedName>
</protein>
<reference evidence="3" key="2">
    <citation type="journal article" date="2014" name="Nat. Commun.">
        <title>The emerging biofuel crop Camelina sativa retains a highly undifferentiated hexaploid genome structure.</title>
        <authorList>
            <person name="Kagale S."/>
            <person name="Koh C."/>
            <person name="Nixon J."/>
            <person name="Bollina V."/>
            <person name="Clarke W.E."/>
            <person name="Tuteja R."/>
            <person name="Spillane C."/>
            <person name="Robinson S.J."/>
            <person name="Links M.G."/>
            <person name="Clarke C."/>
            <person name="Higgins E.E."/>
            <person name="Huebert T."/>
            <person name="Sharpe A.G."/>
            <person name="Parkin I.A."/>
        </authorList>
    </citation>
    <scope>NUCLEOTIDE SEQUENCE [LARGE SCALE GENOMIC DNA]</scope>
    <source>
        <strain evidence="3">r\DH55</strain>
    </source>
</reference>
<evidence type="ECO:0000313" key="5">
    <source>
        <dbReference type="RefSeq" id="XP_010425771.1"/>
    </source>
</evidence>
<keyword evidence="2" id="KW-1133">Transmembrane helix</keyword>
<keyword evidence="2" id="KW-0472">Membrane</keyword>
<dbReference type="GeneID" id="104710813"/>
<evidence type="ECO:0000313" key="4">
    <source>
        <dbReference type="RefSeq" id="XP_010425770.1"/>
    </source>
</evidence>
<keyword evidence="2" id="KW-0812">Transmembrane</keyword>
<reference evidence="4 5" key="3">
    <citation type="submission" date="2025-05" db="UniProtKB">
        <authorList>
            <consortium name="RefSeq"/>
        </authorList>
    </citation>
    <scope>IDENTIFICATION</scope>
    <source>
        <tissue evidence="4 5">Leaf</tissue>
    </source>
</reference>
<dbReference type="RefSeq" id="XP_010425771.1">
    <property type="nucleotide sequence ID" value="XM_010427469.2"/>
</dbReference>
<dbReference type="Proteomes" id="UP000694864">
    <property type="component" value="Chromosome 9"/>
</dbReference>
<dbReference type="RefSeq" id="XP_010476029.1">
    <property type="nucleotide sequence ID" value="XM_010477727.2"/>
</dbReference>
<feature type="compositionally biased region" description="Polar residues" evidence="1">
    <location>
        <begin position="88"/>
        <end position="112"/>
    </location>
</feature>
<reference evidence="3" key="1">
    <citation type="journal article" date="1997" name="Nucleic Acids Res.">
        <title>tRNAscan-SE: a program for improved detection of transfer RNA genes in genomic sequence.</title>
        <authorList>
            <person name="Lowe T.M."/>
            <person name="Eddy S.R."/>
        </authorList>
    </citation>
    <scope>NUCLEOTIDE SEQUENCE [LARGE SCALE GENOMIC DNA]</scope>
    <source>
        <strain evidence="3">r\DH55</strain>
    </source>
</reference>
<evidence type="ECO:0000313" key="3">
    <source>
        <dbReference type="Proteomes" id="UP000694864"/>
    </source>
</evidence>
<dbReference type="RefSeq" id="XP_010476030.1">
    <property type="nucleotide sequence ID" value="XM_010477728.2"/>
</dbReference>
<dbReference type="Proteomes" id="UP000694864">
    <property type="component" value="Chromosome 17"/>
</dbReference>
<feature type="transmembrane region" description="Helical" evidence="2">
    <location>
        <begin position="6"/>
        <end position="29"/>
    </location>
</feature>
<dbReference type="RefSeq" id="XP_010425770.1">
    <property type="nucleotide sequence ID" value="XM_010427468.2"/>
</dbReference>
<keyword evidence="3" id="KW-1185">Reference proteome</keyword>
<evidence type="ECO:0000256" key="1">
    <source>
        <dbReference type="SAM" id="MobiDB-lite"/>
    </source>
</evidence>
<sequence length="190" mass="21137">MLFTNALLSTGVLICSKLYNLLVLLSAVVPSHSGRIFDTGGQNYIRERGESSAGAVQRISLERQMTSVQEQLATVVEFMRQYMPEGNANTFPSAQPTSATGASVTGPTQGNIRENGEENPEPATEPPEMADVHRSHPTNVPDESHEQEEDEDVVLPPFFTQSTYLELFLFSTGLKNCFIFFMFKTLFYFL</sequence>
<feature type="region of interest" description="Disordered" evidence="1">
    <location>
        <begin position="88"/>
        <end position="151"/>
    </location>
</feature>
<accession>A0ABM0TFT0</accession>
<gene>
    <name evidence="4 5" type="primary">LOC104710813</name>
    <name evidence="6 7" type="synonym">LOC104755363</name>
</gene>
<dbReference type="GeneID" id="104755363"/>
<proteinExistence type="predicted"/>
<feature type="transmembrane region" description="Helical" evidence="2">
    <location>
        <begin position="167"/>
        <end position="189"/>
    </location>
</feature>
<evidence type="ECO:0000313" key="7">
    <source>
        <dbReference type="RefSeq" id="XP_010476030.1"/>
    </source>
</evidence>
<evidence type="ECO:0000256" key="2">
    <source>
        <dbReference type="SAM" id="Phobius"/>
    </source>
</evidence>